<reference evidence="6 7" key="1">
    <citation type="submission" date="2017-11" db="EMBL/GenBank/DDBJ databases">
        <title>Genomic Encyclopedia of Archaeal and Bacterial Type Strains, Phase II (KMG-II): From Individual Species to Whole Genera.</title>
        <authorList>
            <person name="Goeker M."/>
        </authorList>
    </citation>
    <scope>NUCLEOTIDE SEQUENCE [LARGE SCALE GENOMIC DNA]</scope>
    <source>
        <strain evidence="6 7">DSM 27393</strain>
    </source>
</reference>
<dbReference type="OrthoDB" id="9809583at2"/>
<evidence type="ECO:0000259" key="5">
    <source>
        <dbReference type="PROSITE" id="PS51186"/>
    </source>
</evidence>
<dbReference type="InterPro" id="IPR016181">
    <property type="entry name" value="Acyl_CoA_acyltransferase"/>
</dbReference>
<dbReference type="EMBL" id="PGFF01000001">
    <property type="protein sequence ID" value="PJJ70505.1"/>
    <property type="molecule type" value="Genomic_DNA"/>
</dbReference>
<dbReference type="RefSeq" id="WP_100362919.1">
    <property type="nucleotide sequence ID" value="NZ_PGFF01000001.1"/>
</dbReference>
<evidence type="ECO:0000256" key="3">
    <source>
        <dbReference type="ARBA" id="ARBA00038502"/>
    </source>
</evidence>
<dbReference type="Gene3D" id="3.40.630.30">
    <property type="match status" value="1"/>
</dbReference>
<dbReference type="PROSITE" id="PS51186">
    <property type="entry name" value="GNAT"/>
    <property type="match status" value="1"/>
</dbReference>
<evidence type="ECO:0000256" key="4">
    <source>
        <dbReference type="SAM" id="MobiDB-lite"/>
    </source>
</evidence>
<dbReference type="PANTHER" id="PTHR43792:SF8">
    <property type="entry name" value="[RIBOSOMAL PROTEIN US5]-ALANINE N-ACETYLTRANSFERASE"/>
    <property type="match status" value="1"/>
</dbReference>
<dbReference type="PANTHER" id="PTHR43792">
    <property type="entry name" value="GNAT FAMILY, PUTATIVE (AFU_ORTHOLOGUE AFUA_3G00765)-RELATED-RELATED"/>
    <property type="match status" value="1"/>
</dbReference>
<keyword evidence="7" id="KW-1185">Reference proteome</keyword>
<evidence type="ECO:0000313" key="7">
    <source>
        <dbReference type="Proteomes" id="UP000228758"/>
    </source>
</evidence>
<sequence>MTHVTLRRWSDEDEPLLSRANTPEMTAHLGGPETDEQIADRHARYLRGWETGESRMFRIDADGEPVGGTGLWSTYWSGEQVHETGWFVVPEAQRRGIAVAALALVVADAREHGTHPLLTAFPAVANAASNAVCRKAGFSPGAEFDQEFRGAQLRLRAWTLRLDD</sequence>
<evidence type="ECO:0000256" key="2">
    <source>
        <dbReference type="ARBA" id="ARBA00023315"/>
    </source>
</evidence>
<comment type="similarity">
    <text evidence="3">Belongs to the acetyltransferase family. RimJ subfamily.</text>
</comment>
<evidence type="ECO:0000256" key="1">
    <source>
        <dbReference type="ARBA" id="ARBA00022679"/>
    </source>
</evidence>
<protein>
    <submittedName>
        <fullName evidence="6">RimJ/RimL family protein N-acetyltransferase</fullName>
    </submittedName>
</protein>
<name>A0A2M9CF76_9MICO</name>
<dbReference type="GO" id="GO:0008999">
    <property type="term" value="F:protein-N-terminal-alanine acetyltransferase activity"/>
    <property type="evidence" value="ECO:0007669"/>
    <property type="project" value="TreeGrafter"/>
</dbReference>
<proteinExistence type="inferred from homology"/>
<organism evidence="6 7">
    <name type="scientific">Diaminobutyricimonas aerilata</name>
    <dbReference type="NCBI Taxonomy" id="1162967"/>
    <lineage>
        <taxon>Bacteria</taxon>
        <taxon>Bacillati</taxon>
        <taxon>Actinomycetota</taxon>
        <taxon>Actinomycetes</taxon>
        <taxon>Micrococcales</taxon>
        <taxon>Microbacteriaceae</taxon>
        <taxon>Diaminobutyricimonas</taxon>
    </lineage>
</organism>
<dbReference type="GO" id="GO:0005737">
    <property type="term" value="C:cytoplasm"/>
    <property type="evidence" value="ECO:0007669"/>
    <property type="project" value="TreeGrafter"/>
</dbReference>
<dbReference type="Pfam" id="PF13302">
    <property type="entry name" value="Acetyltransf_3"/>
    <property type="match status" value="1"/>
</dbReference>
<keyword evidence="1 6" id="KW-0808">Transferase</keyword>
<feature type="region of interest" description="Disordered" evidence="4">
    <location>
        <begin position="1"/>
        <end position="32"/>
    </location>
</feature>
<accession>A0A2M9CF76</accession>
<dbReference type="InterPro" id="IPR000182">
    <property type="entry name" value="GNAT_dom"/>
</dbReference>
<dbReference type="AlphaFoldDB" id="A0A2M9CF76"/>
<evidence type="ECO:0000313" key="6">
    <source>
        <dbReference type="EMBL" id="PJJ70505.1"/>
    </source>
</evidence>
<gene>
    <name evidence="6" type="ORF">CLV46_0027</name>
</gene>
<dbReference type="Proteomes" id="UP000228758">
    <property type="component" value="Unassembled WGS sequence"/>
</dbReference>
<comment type="caution">
    <text evidence="6">The sequence shown here is derived from an EMBL/GenBank/DDBJ whole genome shotgun (WGS) entry which is preliminary data.</text>
</comment>
<feature type="domain" description="N-acetyltransferase" evidence="5">
    <location>
        <begin position="4"/>
        <end position="164"/>
    </location>
</feature>
<dbReference type="InterPro" id="IPR051531">
    <property type="entry name" value="N-acetyltransferase"/>
</dbReference>
<dbReference type="SUPFAM" id="SSF55729">
    <property type="entry name" value="Acyl-CoA N-acyltransferases (Nat)"/>
    <property type="match status" value="1"/>
</dbReference>
<keyword evidence="2" id="KW-0012">Acyltransferase</keyword>